<reference evidence="1" key="1">
    <citation type="journal article" date="2012" name="Nat. Biotechnol.">
        <title>Draft genome sequence of pigeonpea (Cajanus cajan), an orphan legume crop of resource-poor farmers.</title>
        <authorList>
            <person name="Varshney R.K."/>
            <person name="Chen W."/>
            <person name="Li Y."/>
            <person name="Bharti A.K."/>
            <person name="Saxena R.K."/>
            <person name="Schlueter J.A."/>
            <person name="Donoghue M.T."/>
            <person name="Azam S."/>
            <person name="Fan G."/>
            <person name="Whaley A.M."/>
            <person name="Farmer A.D."/>
            <person name="Sheridan J."/>
            <person name="Iwata A."/>
            <person name="Tuteja R."/>
            <person name="Penmetsa R.V."/>
            <person name="Wu W."/>
            <person name="Upadhyaya H.D."/>
            <person name="Yang S.P."/>
            <person name="Shah T."/>
            <person name="Saxena K.B."/>
            <person name="Michael T."/>
            <person name="McCombie W.R."/>
            <person name="Yang B."/>
            <person name="Zhang G."/>
            <person name="Yang H."/>
            <person name="Wang J."/>
            <person name="Spillane C."/>
            <person name="Cook D.R."/>
            <person name="May G.D."/>
            <person name="Xu X."/>
            <person name="Jackson S.A."/>
        </authorList>
    </citation>
    <scope>NUCLEOTIDE SEQUENCE [LARGE SCALE GENOMIC DNA]</scope>
</reference>
<evidence type="ECO:0000313" key="2">
    <source>
        <dbReference type="Proteomes" id="UP000075243"/>
    </source>
</evidence>
<accession>A0A151R0Y0</accession>
<dbReference type="Proteomes" id="UP000075243">
    <property type="component" value="Unassembled WGS sequence"/>
</dbReference>
<proteinExistence type="predicted"/>
<dbReference type="Gramene" id="C.cajan_41290.t">
    <property type="protein sequence ID" value="C.cajan_41290.t.cds1"/>
    <property type="gene ID" value="C.cajan_41290"/>
</dbReference>
<protein>
    <recommendedName>
        <fullName evidence="3">Retrovirus-related Pol polyprotein from transposon TNT 1-94</fullName>
    </recommendedName>
</protein>
<evidence type="ECO:0008006" key="3">
    <source>
        <dbReference type="Google" id="ProtNLM"/>
    </source>
</evidence>
<evidence type="ECO:0000313" key="1">
    <source>
        <dbReference type="EMBL" id="KYP36159.1"/>
    </source>
</evidence>
<sequence length="89" mass="10288">MRTYLITQSLQVIVENGSNSPSLPENPTVTQMRSHNDEVTKEGRALVIIQVALYDDVFIKILTFEITKEAWVSNRRSSKGEKERKECRY</sequence>
<gene>
    <name evidence="1" type="ORF">KK1_042736</name>
</gene>
<dbReference type="EMBL" id="KQ484258">
    <property type="protein sequence ID" value="KYP36159.1"/>
    <property type="molecule type" value="Genomic_DNA"/>
</dbReference>
<organism evidence="1 2">
    <name type="scientific">Cajanus cajan</name>
    <name type="common">Pigeon pea</name>
    <name type="synonym">Cajanus indicus</name>
    <dbReference type="NCBI Taxonomy" id="3821"/>
    <lineage>
        <taxon>Eukaryota</taxon>
        <taxon>Viridiplantae</taxon>
        <taxon>Streptophyta</taxon>
        <taxon>Embryophyta</taxon>
        <taxon>Tracheophyta</taxon>
        <taxon>Spermatophyta</taxon>
        <taxon>Magnoliopsida</taxon>
        <taxon>eudicotyledons</taxon>
        <taxon>Gunneridae</taxon>
        <taxon>Pentapetalae</taxon>
        <taxon>rosids</taxon>
        <taxon>fabids</taxon>
        <taxon>Fabales</taxon>
        <taxon>Fabaceae</taxon>
        <taxon>Papilionoideae</taxon>
        <taxon>50 kb inversion clade</taxon>
        <taxon>NPAAA clade</taxon>
        <taxon>indigoferoid/millettioid clade</taxon>
        <taxon>Phaseoleae</taxon>
        <taxon>Cajanus</taxon>
    </lineage>
</organism>
<keyword evidence="2" id="KW-1185">Reference proteome</keyword>
<name>A0A151R0Y0_CAJCA</name>
<dbReference type="AlphaFoldDB" id="A0A151R0Y0"/>